<evidence type="ECO:0000313" key="13">
    <source>
        <dbReference type="EMBL" id="MBP2706196.1"/>
    </source>
</evidence>
<feature type="binding site" evidence="6">
    <location>
        <position position="420"/>
    </location>
    <ligand>
        <name>pyridoxal 5'-phosphate</name>
        <dbReference type="ChEBI" id="CHEBI:597326"/>
    </ligand>
</feature>
<comment type="similarity">
    <text evidence="6">Belongs to the Orn/Lys/Arg decarboxylase class-II family. LysA subfamily.</text>
</comment>
<dbReference type="CDD" id="cd06828">
    <property type="entry name" value="PLPDE_III_DapDC"/>
    <property type="match status" value="1"/>
</dbReference>
<feature type="domain" description="Orn/DAP/Arg decarboxylase 2 N-terminal" evidence="12">
    <location>
        <begin position="76"/>
        <end position="326"/>
    </location>
</feature>
<feature type="modified residue" description="N6-(pyridoxal phosphate)lysine" evidence="6 8">
    <location>
        <position position="98"/>
    </location>
</feature>
<dbReference type="InterPro" id="IPR009006">
    <property type="entry name" value="Ala_racemase/Decarboxylase_C"/>
</dbReference>
<feature type="compositionally biased region" description="Polar residues" evidence="10">
    <location>
        <begin position="17"/>
        <end position="26"/>
    </location>
</feature>
<dbReference type="Pfam" id="PF02784">
    <property type="entry name" value="Orn_Arg_deC_N"/>
    <property type="match status" value="1"/>
</dbReference>
<feature type="active site" description="Proton donor" evidence="8">
    <location>
        <position position="390"/>
    </location>
</feature>
<evidence type="ECO:0000256" key="6">
    <source>
        <dbReference type="HAMAP-Rule" id="MF_02120"/>
    </source>
</evidence>
<evidence type="ECO:0000256" key="7">
    <source>
        <dbReference type="NCBIfam" id="TIGR01048"/>
    </source>
</evidence>
<dbReference type="GO" id="GO:0030170">
    <property type="term" value="F:pyridoxal phosphate binding"/>
    <property type="evidence" value="ECO:0007669"/>
    <property type="project" value="UniProtKB-UniRule"/>
</dbReference>
<dbReference type="Proteomes" id="UP000674234">
    <property type="component" value="Unassembled WGS sequence"/>
</dbReference>
<sequence>MSVVTRHAVSGDVGNLATGNLATGETPNRVVRTPGPSPWPATARFGDDGRMTVGGVDLLEIATRFGTPAYVMDETDVRLRCRDYRAALPGAEIAYAAKAFLCRAMAVWVRSEGLGLDVCSAGELAVARAAGFPAGRIIMHGNAKTPAELRAAVDEGVGRIVIDNLAEINRLAALVPPGTRQRVLVRVIPDIDAGAHAAIRTGGEDHKFGLSITAGAAGEAVSRVLAQPRLELAGLHCHLGSQIGEVEPYERAARVLVEQLARIREAHGVILPELDLGGGHAIAYADGQHGLAPHRLAAVAHAVRERCAGAGLPAPHLVIEPGRAVSGPAGVTLYRVIAVKKGLRRTYVAVDGGMSDNPRPAMYGSRHEIRLVGRATRAGVRDHTVVGHHCETGDTLGEGVPLPADIRPGDVLAVAATGAYNHSMASTYNMTGRPPVVAVSRGRARLVVRREGPEDLMRRDVGL</sequence>
<dbReference type="PRINTS" id="PR01179">
    <property type="entry name" value="ODADCRBXLASE"/>
</dbReference>
<feature type="region of interest" description="Disordered" evidence="10">
    <location>
        <begin position="15"/>
        <end position="39"/>
    </location>
</feature>
<feature type="binding site" evidence="6">
    <location>
        <position position="323"/>
    </location>
    <ligand>
        <name>substrate</name>
    </ligand>
</feature>
<keyword evidence="2 6" id="KW-0210">Decarboxylase</keyword>
<dbReference type="InterPro" id="IPR022643">
    <property type="entry name" value="De-COase2_C"/>
</dbReference>
<dbReference type="GO" id="GO:0008836">
    <property type="term" value="F:diaminopimelate decarboxylase activity"/>
    <property type="evidence" value="ECO:0007669"/>
    <property type="project" value="UniProtKB-UniRule"/>
</dbReference>
<feature type="binding site" evidence="6">
    <location>
        <position position="279"/>
    </location>
    <ligand>
        <name>pyridoxal 5'-phosphate</name>
        <dbReference type="ChEBI" id="CHEBI:597326"/>
    </ligand>
</feature>
<accession>A0A941AJF6</accession>
<dbReference type="RefSeq" id="WP_210157477.1">
    <property type="nucleotide sequence ID" value="NZ_JAFCNB010000011.1"/>
</dbReference>
<dbReference type="PANTHER" id="PTHR43727:SF2">
    <property type="entry name" value="GROUP IV DECARBOXYLASE"/>
    <property type="match status" value="1"/>
</dbReference>
<dbReference type="InterPro" id="IPR022644">
    <property type="entry name" value="De-COase2_N"/>
</dbReference>
<feature type="domain" description="Orn/DAP/Arg decarboxylase 2 C-terminal" evidence="11">
    <location>
        <begin position="73"/>
        <end position="418"/>
    </location>
</feature>
<evidence type="ECO:0000256" key="10">
    <source>
        <dbReference type="SAM" id="MobiDB-lite"/>
    </source>
</evidence>
<evidence type="ECO:0000313" key="14">
    <source>
        <dbReference type="Proteomes" id="UP000674234"/>
    </source>
</evidence>
<dbReference type="SUPFAM" id="SSF51419">
    <property type="entry name" value="PLP-binding barrel"/>
    <property type="match status" value="1"/>
</dbReference>
<dbReference type="SUPFAM" id="SSF50621">
    <property type="entry name" value="Alanine racemase C-terminal domain-like"/>
    <property type="match status" value="1"/>
</dbReference>
<keyword evidence="5 6" id="KW-0456">Lyase</keyword>
<comment type="catalytic activity">
    <reaction evidence="6 9">
        <text>meso-2,6-diaminopimelate + H(+) = L-lysine + CO2</text>
        <dbReference type="Rhea" id="RHEA:15101"/>
        <dbReference type="ChEBI" id="CHEBI:15378"/>
        <dbReference type="ChEBI" id="CHEBI:16526"/>
        <dbReference type="ChEBI" id="CHEBI:32551"/>
        <dbReference type="ChEBI" id="CHEBI:57791"/>
        <dbReference type="EC" id="4.1.1.20"/>
    </reaction>
</comment>
<dbReference type="AlphaFoldDB" id="A0A941AJF6"/>
<dbReference type="NCBIfam" id="TIGR01048">
    <property type="entry name" value="lysA"/>
    <property type="match status" value="1"/>
</dbReference>
<evidence type="ECO:0000259" key="11">
    <source>
        <dbReference type="Pfam" id="PF00278"/>
    </source>
</evidence>
<dbReference type="InterPro" id="IPR029066">
    <property type="entry name" value="PLP-binding_barrel"/>
</dbReference>
<organism evidence="13 14">
    <name type="scientific">Microbispora oryzae</name>
    <dbReference type="NCBI Taxonomy" id="2806554"/>
    <lineage>
        <taxon>Bacteria</taxon>
        <taxon>Bacillati</taxon>
        <taxon>Actinomycetota</taxon>
        <taxon>Actinomycetes</taxon>
        <taxon>Streptosporangiales</taxon>
        <taxon>Streptosporangiaceae</taxon>
        <taxon>Microbispora</taxon>
    </lineage>
</organism>
<comment type="function">
    <text evidence="6">Specifically catalyzes the decarboxylation of meso-diaminopimelate (meso-DAP) to L-lysine.</text>
</comment>
<evidence type="ECO:0000256" key="2">
    <source>
        <dbReference type="ARBA" id="ARBA00022793"/>
    </source>
</evidence>
<dbReference type="EC" id="4.1.1.20" evidence="6 7"/>
<name>A0A941AJF6_9ACTN</name>
<comment type="subunit">
    <text evidence="6">Homodimer.</text>
</comment>
<evidence type="ECO:0000256" key="3">
    <source>
        <dbReference type="ARBA" id="ARBA00022898"/>
    </source>
</evidence>
<evidence type="ECO:0000256" key="8">
    <source>
        <dbReference type="PIRSR" id="PIRSR600183-50"/>
    </source>
</evidence>
<proteinExistence type="inferred from homology"/>
<evidence type="ECO:0000259" key="12">
    <source>
        <dbReference type="Pfam" id="PF02784"/>
    </source>
</evidence>
<reference evidence="13" key="1">
    <citation type="submission" date="2021-02" db="EMBL/GenBank/DDBJ databases">
        <title>Draft genome sequence of Microbispora sp. RL4-1S isolated from rice leaves in Thailand.</title>
        <authorList>
            <person name="Muangham S."/>
            <person name="Duangmal K."/>
        </authorList>
    </citation>
    <scope>NUCLEOTIDE SEQUENCE</scope>
    <source>
        <strain evidence="13">RL4-1S</strain>
    </source>
</reference>
<dbReference type="HAMAP" id="MF_02120">
    <property type="entry name" value="LysA"/>
    <property type="match status" value="1"/>
</dbReference>
<evidence type="ECO:0000256" key="5">
    <source>
        <dbReference type="ARBA" id="ARBA00023239"/>
    </source>
</evidence>
<evidence type="ECO:0000256" key="1">
    <source>
        <dbReference type="ARBA" id="ARBA00001933"/>
    </source>
</evidence>
<feature type="binding site" evidence="6">
    <location>
        <position position="363"/>
    </location>
    <ligand>
        <name>substrate</name>
    </ligand>
</feature>
<keyword evidence="3 6" id="KW-0663">Pyridoxal phosphate</keyword>
<gene>
    <name evidence="6 13" type="primary">lysA</name>
    <name evidence="13" type="ORF">JOL79_20510</name>
</gene>
<feature type="binding site" evidence="6">
    <location>
        <position position="391"/>
    </location>
    <ligand>
        <name>substrate</name>
    </ligand>
</feature>
<comment type="pathway">
    <text evidence="6 9">Amino-acid biosynthesis; L-lysine biosynthesis via DAP pathway; L-lysine from DL-2,6-diaminopimelate: step 1/1.</text>
</comment>
<feature type="binding site" evidence="6">
    <location>
        <begin position="320"/>
        <end position="323"/>
    </location>
    <ligand>
        <name>pyridoxal 5'-phosphate</name>
        <dbReference type="ChEBI" id="CHEBI:597326"/>
    </ligand>
</feature>
<feature type="binding site" evidence="6">
    <location>
        <position position="359"/>
    </location>
    <ligand>
        <name>substrate</name>
    </ligand>
</feature>
<dbReference type="InterPro" id="IPR022653">
    <property type="entry name" value="De-COase2_pyr-phos_BS"/>
</dbReference>
<dbReference type="InterPro" id="IPR000183">
    <property type="entry name" value="Orn/DAP/Arg_de-COase"/>
</dbReference>
<dbReference type="Gene3D" id="2.40.37.10">
    <property type="entry name" value="Lyase, Ornithine Decarboxylase, Chain A, domain 1"/>
    <property type="match status" value="1"/>
</dbReference>
<comment type="caution">
    <text evidence="13">The sequence shown here is derived from an EMBL/GenBank/DDBJ whole genome shotgun (WGS) entry which is preliminary data.</text>
</comment>
<dbReference type="PRINTS" id="PR01181">
    <property type="entry name" value="DAPDCRBXLASE"/>
</dbReference>
<comment type="cofactor">
    <cofactor evidence="1 6 8 9">
        <name>pyridoxal 5'-phosphate</name>
        <dbReference type="ChEBI" id="CHEBI:597326"/>
    </cofactor>
</comment>
<dbReference type="FunFam" id="3.20.20.10:FF:000003">
    <property type="entry name" value="Diaminopimelate decarboxylase"/>
    <property type="match status" value="1"/>
</dbReference>
<dbReference type="InterPro" id="IPR002986">
    <property type="entry name" value="DAP_deCOOHase_LysA"/>
</dbReference>
<evidence type="ECO:0000256" key="4">
    <source>
        <dbReference type="ARBA" id="ARBA00023154"/>
    </source>
</evidence>
<keyword evidence="6" id="KW-0028">Amino-acid biosynthesis</keyword>
<evidence type="ECO:0000256" key="9">
    <source>
        <dbReference type="RuleBase" id="RU003738"/>
    </source>
</evidence>
<dbReference type="Pfam" id="PF00278">
    <property type="entry name" value="Orn_DAP_Arg_deC"/>
    <property type="match status" value="1"/>
</dbReference>
<dbReference type="Gene3D" id="3.20.20.10">
    <property type="entry name" value="Alanine racemase"/>
    <property type="match status" value="1"/>
</dbReference>
<feature type="binding site" evidence="6">
    <location>
        <position position="420"/>
    </location>
    <ligand>
        <name>substrate</name>
    </ligand>
</feature>
<dbReference type="EMBL" id="JAFCNB010000011">
    <property type="protein sequence ID" value="MBP2706196.1"/>
    <property type="molecule type" value="Genomic_DNA"/>
</dbReference>
<dbReference type="PANTHER" id="PTHR43727">
    <property type="entry name" value="DIAMINOPIMELATE DECARBOXYLASE"/>
    <property type="match status" value="1"/>
</dbReference>
<protein>
    <recommendedName>
        <fullName evidence="6 7">Diaminopimelate decarboxylase</fullName>
        <shortName evidence="6">DAP decarboxylase</shortName>
        <shortName evidence="6">DAPDC</shortName>
        <ecNumber evidence="6 7">4.1.1.20</ecNumber>
    </recommendedName>
</protein>
<dbReference type="GO" id="GO:0009089">
    <property type="term" value="P:lysine biosynthetic process via diaminopimelate"/>
    <property type="evidence" value="ECO:0007669"/>
    <property type="project" value="UniProtKB-UniRule"/>
</dbReference>
<keyword evidence="14" id="KW-1185">Reference proteome</keyword>
<dbReference type="PROSITE" id="PS00878">
    <property type="entry name" value="ODR_DC_2_1"/>
    <property type="match status" value="1"/>
</dbReference>
<keyword evidence="4 6" id="KW-0457">Lysine biosynthesis</keyword>